<evidence type="ECO:0000313" key="2">
    <source>
        <dbReference type="EMBL" id="MBB1087502.1"/>
    </source>
</evidence>
<dbReference type="RefSeq" id="WP_182668295.1">
    <property type="nucleotide sequence ID" value="NZ_JACHTE010000002.1"/>
</dbReference>
<feature type="chain" id="PRO_5030886942" description="YkuD domain-containing protein" evidence="1">
    <location>
        <begin position="31"/>
        <end position="271"/>
    </location>
</feature>
<protein>
    <recommendedName>
        <fullName evidence="4">YkuD domain-containing protein</fullName>
    </recommendedName>
</protein>
<dbReference type="EMBL" id="JACHTE010000002">
    <property type="protein sequence ID" value="MBB1087502.1"/>
    <property type="molecule type" value="Genomic_DNA"/>
</dbReference>
<proteinExistence type="predicted"/>
<evidence type="ECO:0008006" key="4">
    <source>
        <dbReference type="Google" id="ProtNLM"/>
    </source>
</evidence>
<dbReference type="Proteomes" id="UP000552587">
    <property type="component" value="Unassembled WGS sequence"/>
</dbReference>
<evidence type="ECO:0000256" key="1">
    <source>
        <dbReference type="SAM" id="SignalP"/>
    </source>
</evidence>
<dbReference type="PANTHER" id="PTHR38589:SF1">
    <property type="entry name" value="BLR0621 PROTEIN"/>
    <property type="match status" value="1"/>
</dbReference>
<sequence>MSTPFPALRCRALRRALAVVALLVATTAHAGVPWEDARQMVVVVPPDWDAHAGELHLFERGTDGWRQVGDAQDVQLGRAGSAWGLGLHPVPRGETAPYKREGDGRSPAGVFDVGEAFGYAATAETRLPYHAMQASDWCIDVPGSPLYNTIVDAATVGDEAVEGSTEPMRRDLHADGDHRYEQGLVVRHNPLNRDRAGSCIFVHVWKAADVPTAGCTALPAPHMRALLAWLDPARSPVFVLLPAAAYTRLQAPWHLPPLPPRRTDLPQGAAE</sequence>
<dbReference type="PANTHER" id="PTHR38589">
    <property type="entry name" value="BLR0621 PROTEIN"/>
    <property type="match status" value="1"/>
</dbReference>
<evidence type="ECO:0000313" key="3">
    <source>
        <dbReference type="Proteomes" id="UP000552587"/>
    </source>
</evidence>
<accession>A0A7W3U232</accession>
<keyword evidence="3" id="KW-1185">Reference proteome</keyword>
<dbReference type="AlphaFoldDB" id="A0A7W3U232"/>
<keyword evidence="1" id="KW-0732">Signal</keyword>
<reference evidence="2 3" key="1">
    <citation type="submission" date="2020-07" db="EMBL/GenBank/DDBJ databases">
        <authorList>
            <person name="Xu S."/>
            <person name="Li A."/>
        </authorList>
    </citation>
    <scope>NUCLEOTIDE SEQUENCE [LARGE SCALE GENOMIC DNA]</scope>
    <source>
        <strain evidence="2 3">SG-8</strain>
    </source>
</reference>
<name>A0A7W3U232_9GAMM</name>
<gene>
    <name evidence="2" type="ORF">H4F99_03255</name>
</gene>
<feature type="signal peptide" evidence="1">
    <location>
        <begin position="1"/>
        <end position="30"/>
    </location>
</feature>
<comment type="caution">
    <text evidence="2">The sequence shown here is derived from an EMBL/GenBank/DDBJ whole genome shotgun (WGS) entry which is preliminary data.</text>
</comment>
<organism evidence="2 3">
    <name type="scientific">Marilutibacter penaei</name>
    <dbReference type="NCBI Taxonomy" id="2759900"/>
    <lineage>
        <taxon>Bacteria</taxon>
        <taxon>Pseudomonadati</taxon>
        <taxon>Pseudomonadota</taxon>
        <taxon>Gammaproteobacteria</taxon>
        <taxon>Lysobacterales</taxon>
        <taxon>Lysobacteraceae</taxon>
        <taxon>Marilutibacter</taxon>
    </lineage>
</organism>